<protein>
    <submittedName>
        <fullName evidence="1">Uncharacterized protein</fullName>
    </submittedName>
</protein>
<name>X1JM56_9ZZZZ</name>
<accession>X1JM56</accession>
<reference evidence="1" key="1">
    <citation type="journal article" date="2014" name="Front. Microbiol.">
        <title>High frequency of phylogenetically diverse reductive dehalogenase-homologous genes in deep subseafloor sedimentary metagenomes.</title>
        <authorList>
            <person name="Kawai M."/>
            <person name="Futagami T."/>
            <person name="Toyoda A."/>
            <person name="Takaki Y."/>
            <person name="Nishi S."/>
            <person name="Hori S."/>
            <person name="Arai W."/>
            <person name="Tsubouchi T."/>
            <person name="Morono Y."/>
            <person name="Uchiyama I."/>
            <person name="Ito T."/>
            <person name="Fujiyama A."/>
            <person name="Inagaki F."/>
            <person name="Takami H."/>
        </authorList>
    </citation>
    <scope>NUCLEOTIDE SEQUENCE</scope>
    <source>
        <strain evidence="1">Expedition CK06-06</strain>
    </source>
</reference>
<sequence>MEKNILPRFYELNDIIDSEKSLPNEIGIEISKLNQDDILYGLESSSINKLLKDRGFDPIPLKKLIEAIQFIKY</sequence>
<gene>
    <name evidence="1" type="ORF">S03H2_55715</name>
</gene>
<dbReference type="EMBL" id="BARU01035613">
    <property type="protein sequence ID" value="GAH82510.1"/>
    <property type="molecule type" value="Genomic_DNA"/>
</dbReference>
<evidence type="ECO:0000313" key="1">
    <source>
        <dbReference type="EMBL" id="GAH82510.1"/>
    </source>
</evidence>
<proteinExistence type="predicted"/>
<organism evidence="1">
    <name type="scientific">marine sediment metagenome</name>
    <dbReference type="NCBI Taxonomy" id="412755"/>
    <lineage>
        <taxon>unclassified sequences</taxon>
        <taxon>metagenomes</taxon>
        <taxon>ecological metagenomes</taxon>
    </lineage>
</organism>
<comment type="caution">
    <text evidence="1">The sequence shown here is derived from an EMBL/GenBank/DDBJ whole genome shotgun (WGS) entry which is preliminary data.</text>
</comment>
<dbReference type="AlphaFoldDB" id="X1JM56"/>